<gene>
    <name evidence="1" type="ORF">GJU95_02955</name>
</gene>
<organism evidence="1 2">
    <name type="scientific">Lactobacillus johnsonii</name>
    <dbReference type="NCBI Taxonomy" id="33959"/>
    <lineage>
        <taxon>Bacteria</taxon>
        <taxon>Bacillati</taxon>
        <taxon>Bacillota</taxon>
        <taxon>Bacilli</taxon>
        <taxon>Lactobacillales</taxon>
        <taxon>Lactobacillaceae</taxon>
        <taxon>Lactobacillus</taxon>
    </lineage>
</organism>
<sequence>MKNIDQSKIEDFSQMINLAKSSAKQNKCSLDEELNRIQKIADSCLSPLSYPETGIVLDMIWRARHS</sequence>
<comment type="caution">
    <text evidence="1">The sequence shown here is derived from an EMBL/GenBank/DDBJ whole genome shotgun (WGS) entry which is preliminary data.</text>
</comment>
<evidence type="ECO:0000313" key="1">
    <source>
        <dbReference type="EMBL" id="MTE02737.1"/>
    </source>
</evidence>
<protein>
    <submittedName>
        <fullName evidence="1">Uncharacterized protein</fullName>
    </submittedName>
</protein>
<reference evidence="1 2" key="1">
    <citation type="submission" date="2019-11" db="EMBL/GenBank/DDBJ databases">
        <title>Gastrointestinal microbiota of Peromyscus leucopus.</title>
        <authorList>
            <person name="Milovic A."/>
            <person name="Bassam K."/>
            <person name="Barbour A.G."/>
        </authorList>
    </citation>
    <scope>NUCLEOTIDE SEQUENCE [LARGE SCALE GENOMIC DNA]</scope>
    <source>
        <strain evidence="1 2">LL8</strain>
    </source>
</reference>
<evidence type="ECO:0000313" key="2">
    <source>
        <dbReference type="Proteomes" id="UP000488295"/>
    </source>
</evidence>
<dbReference type="RefSeq" id="WP_155692374.1">
    <property type="nucleotide sequence ID" value="NZ_CP062068.1"/>
</dbReference>
<dbReference type="EMBL" id="WKKC01000008">
    <property type="protein sequence ID" value="MTE02737.1"/>
    <property type="molecule type" value="Genomic_DNA"/>
</dbReference>
<dbReference type="AlphaFoldDB" id="A0A9X5ALP5"/>
<name>A0A9X5ALP5_LACJH</name>
<accession>A0A9X5ALP5</accession>
<proteinExistence type="predicted"/>
<dbReference type="Proteomes" id="UP000488295">
    <property type="component" value="Unassembled WGS sequence"/>
</dbReference>